<feature type="region of interest" description="Disordered" evidence="11">
    <location>
        <begin position="1"/>
        <end position="44"/>
    </location>
</feature>
<evidence type="ECO:0000256" key="1">
    <source>
        <dbReference type="ARBA" id="ARBA00006529"/>
    </source>
</evidence>
<feature type="compositionally biased region" description="Polar residues" evidence="11">
    <location>
        <begin position="454"/>
        <end position="485"/>
    </location>
</feature>
<dbReference type="SMART" id="SM00314">
    <property type="entry name" value="RA"/>
    <property type="match status" value="1"/>
</dbReference>
<feature type="compositionally biased region" description="Acidic residues" evidence="11">
    <location>
        <begin position="598"/>
        <end position="609"/>
    </location>
</feature>
<comment type="similarity">
    <text evidence="1">Belongs to the protein kinase superfamily. STE Ser/Thr protein kinase family. MAP kinase kinase kinase subfamily.</text>
</comment>
<dbReference type="AlphaFoldDB" id="A0A1X2IMF8"/>
<keyword evidence="7 10" id="KW-0067">ATP-binding</keyword>
<dbReference type="PANTHER" id="PTHR11584:SF369">
    <property type="entry name" value="MITOGEN-ACTIVATED PROTEIN KINASE KINASE KINASE 19-RELATED"/>
    <property type="match status" value="1"/>
</dbReference>
<dbReference type="Gene3D" id="3.10.20.90">
    <property type="entry name" value="Phosphatidylinositol 3-kinase Catalytic Subunit, Chain A, domain 1"/>
    <property type="match status" value="1"/>
</dbReference>
<evidence type="ECO:0000256" key="3">
    <source>
        <dbReference type="ARBA" id="ARBA00022527"/>
    </source>
</evidence>
<evidence type="ECO:0000256" key="4">
    <source>
        <dbReference type="ARBA" id="ARBA00022679"/>
    </source>
</evidence>
<dbReference type="Proteomes" id="UP000193560">
    <property type="component" value="Unassembled WGS sequence"/>
</dbReference>
<feature type="compositionally biased region" description="Polar residues" evidence="11">
    <location>
        <begin position="758"/>
        <end position="769"/>
    </location>
</feature>
<feature type="compositionally biased region" description="Polar residues" evidence="11">
    <location>
        <begin position="716"/>
        <end position="736"/>
    </location>
</feature>
<feature type="compositionally biased region" description="Acidic residues" evidence="11">
    <location>
        <begin position="672"/>
        <end position="681"/>
    </location>
</feature>
<evidence type="ECO:0000256" key="5">
    <source>
        <dbReference type="ARBA" id="ARBA00022741"/>
    </source>
</evidence>
<feature type="region of interest" description="Disordered" evidence="11">
    <location>
        <begin position="454"/>
        <end position="495"/>
    </location>
</feature>
<keyword evidence="6" id="KW-0418">Kinase</keyword>
<dbReference type="InterPro" id="IPR017441">
    <property type="entry name" value="Protein_kinase_ATP_BS"/>
</dbReference>
<feature type="compositionally biased region" description="Polar residues" evidence="11">
    <location>
        <begin position="206"/>
        <end position="218"/>
    </location>
</feature>
<dbReference type="CDD" id="cd17043">
    <property type="entry name" value="RA"/>
    <property type="match status" value="1"/>
</dbReference>
<dbReference type="Gene3D" id="1.10.510.10">
    <property type="entry name" value="Transferase(Phosphotransferase) domain 1"/>
    <property type="match status" value="1"/>
</dbReference>
<dbReference type="PROSITE" id="PS50011">
    <property type="entry name" value="PROTEIN_KINASE_DOM"/>
    <property type="match status" value="1"/>
</dbReference>
<dbReference type="EC" id="2.7.11.25" evidence="2"/>
<evidence type="ECO:0000256" key="8">
    <source>
        <dbReference type="ARBA" id="ARBA00047559"/>
    </source>
</evidence>
<dbReference type="FunFam" id="1.10.510.10:FF:000334">
    <property type="entry name" value="Serine/threonine-protein kinase STE11"/>
    <property type="match status" value="1"/>
</dbReference>
<feature type="binding site" evidence="10">
    <location>
        <position position="810"/>
    </location>
    <ligand>
        <name>ATP</name>
        <dbReference type="ChEBI" id="CHEBI:30616"/>
    </ligand>
</feature>
<dbReference type="PROSITE" id="PS00108">
    <property type="entry name" value="PROTEIN_KINASE_ST"/>
    <property type="match status" value="1"/>
</dbReference>
<dbReference type="SUPFAM" id="SSF47769">
    <property type="entry name" value="SAM/Pointed domain"/>
    <property type="match status" value="1"/>
</dbReference>
<dbReference type="SMART" id="SM01304">
    <property type="entry name" value="Ras_bdg_2"/>
    <property type="match status" value="1"/>
</dbReference>
<feature type="compositionally biased region" description="Low complexity" evidence="11">
    <location>
        <begin position="245"/>
        <end position="261"/>
    </location>
</feature>
<name>A0A1X2IMF8_9FUNG</name>
<keyword evidence="5 10" id="KW-0547">Nucleotide-binding</keyword>
<sequence length="1054" mass="116566">MSLQTNNNQQQNSHQQQPSSPSSRAYYQTSPHMGSPTTPTHPDYSKRIRSLEEVRGWSEHQIADWLCQLNLGRFTARFKEHKITGAVILDLDNESLKAMEITPVGERVRLCVAVKALRQECYSSTYSNPTRTKHGILESFYHGSASPQYPLQPQPQIQQQQSHYAYFQSPFQQRGDYRTMNQSTISVPTILSPQADSPHARHEGFNVTTPSDKTTGKTSDSKGLLNRSNSFSRFLGRSDSKKSRAAAANASTSASSTTTTTQDSHPLLPPSPRTVQKRNSFEGGIMSMEKVKQTCVKVFGEDGQTRIVNVHNTTSAKAVMGKVLHKFGIDESNADRYCIFVGSSTNGEARALSDAELTEICRSTNRPEKERLILRKRHMYPTHEEFKRKGTINARWQLQPPSSASGISNSSSMKDLPTISSLSTNTSLSGHNTPPAWLPDKQMTLDIITGTAQSVIPSSPTSHQDLYTSSSSSALPVPTQSNTSTRRPDSMYVPNTSAQLSDAAIARRDSTFRSRNYPRIKRFFGERPPSEVISSNLTSFFPNHKPDLLETAGINAKRLSTTRRNSAISRHENRSSSRNSVLPELVSVLGVDMDKFVEEEEEEEDDTSTDSDSGNSYNTDEKHYNQYNSTSTTNISQHQDDNSSTSHEHDDHGSVTNDSITAKSKESVTDLTCEEDEDEEDFKSAAEESKEMVNGDTDADTTTASSNLPENDEISPEQQLISQQNRSTSLSYLNGSKQREPPIISQFSNGKDMDNDFDTSTALLSPSTPQPVVTAGSGLAWMKGSLIGRGTFGDVYLGLNPLSGELMAVKQVELPVENSASVERKRSMVEALRREIALLQELQHENIVQYLGSQSDNAHFSIFLEYVPGGSVAGLLASYGAFQEQLVKSFVRQILKGLAYLHGKDIVHRDIKGANVLVDNKGGVKISDFGISKKVEDDIMQVASTSSHRPSLQGSIFWMAPEVVKQTQYTRKADIWSLGCMVVEMITGDHPFPEFSQMQAIFQIGSYTAPDIPPHISAEAKDFLKCTFQLDHEKRPTAHELLSHPFLALSNGTS</sequence>
<feature type="compositionally biased region" description="Low complexity" evidence="11">
    <location>
        <begin position="402"/>
        <end position="429"/>
    </location>
</feature>
<evidence type="ECO:0000256" key="9">
    <source>
        <dbReference type="ARBA" id="ARBA00048329"/>
    </source>
</evidence>
<comment type="catalytic activity">
    <reaction evidence="9">
        <text>L-seryl-[protein] + ATP = O-phospho-L-seryl-[protein] + ADP + H(+)</text>
        <dbReference type="Rhea" id="RHEA:17989"/>
        <dbReference type="Rhea" id="RHEA-COMP:9863"/>
        <dbReference type="Rhea" id="RHEA-COMP:11604"/>
        <dbReference type="ChEBI" id="CHEBI:15378"/>
        <dbReference type="ChEBI" id="CHEBI:29999"/>
        <dbReference type="ChEBI" id="CHEBI:30616"/>
        <dbReference type="ChEBI" id="CHEBI:83421"/>
        <dbReference type="ChEBI" id="CHEBI:456216"/>
        <dbReference type="EC" id="2.7.11.25"/>
    </reaction>
</comment>
<dbReference type="Pfam" id="PF00069">
    <property type="entry name" value="Pkinase"/>
    <property type="match status" value="1"/>
</dbReference>
<dbReference type="Gene3D" id="3.30.200.20">
    <property type="entry name" value="Phosphorylase Kinase, domain 1"/>
    <property type="match status" value="1"/>
</dbReference>
<comment type="caution">
    <text evidence="15">The sequence shown here is derived from an EMBL/GenBank/DDBJ whole genome shotgun (WGS) entry which is preliminary data.</text>
</comment>
<dbReference type="InterPro" id="IPR008271">
    <property type="entry name" value="Ser/Thr_kinase_AS"/>
</dbReference>
<evidence type="ECO:0000256" key="7">
    <source>
        <dbReference type="ARBA" id="ARBA00022840"/>
    </source>
</evidence>
<dbReference type="InterPro" id="IPR029458">
    <property type="entry name" value="Ras-bd_By2"/>
</dbReference>
<dbReference type="SUPFAM" id="SSF54236">
    <property type="entry name" value="Ubiquitin-like"/>
    <property type="match status" value="1"/>
</dbReference>
<feature type="domain" description="SAM" evidence="13">
    <location>
        <begin position="57"/>
        <end position="120"/>
    </location>
</feature>
<proteinExistence type="inferred from homology"/>
<evidence type="ECO:0000256" key="10">
    <source>
        <dbReference type="PROSITE-ProRule" id="PRU10141"/>
    </source>
</evidence>
<accession>A0A1X2IMF8</accession>
<feature type="compositionally biased region" description="Basic and acidic residues" evidence="11">
    <location>
        <begin position="682"/>
        <end position="693"/>
    </location>
</feature>
<dbReference type="GO" id="GO:0004709">
    <property type="term" value="F:MAP kinase kinase kinase activity"/>
    <property type="evidence" value="ECO:0007669"/>
    <property type="project" value="UniProtKB-EC"/>
</dbReference>
<dbReference type="InterPro" id="IPR000719">
    <property type="entry name" value="Prot_kinase_dom"/>
</dbReference>
<dbReference type="OrthoDB" id="266718at2759"/>
<evidence type="ECO:0000259" key="13">
    <source>
        <dbReference type="PROSITE" id="PS50105"/>
    </source>
</evidence>
<dbReference type="STRING" id="90262.A0A1X2IMF8"/>
<dbReference type="Pfam" id="PF00536">
    <property type="entry name" value="SAM_1"/>
    <property type="match status" value="1"/>
</dbReference>
<feature type="region of interest" description="Disordered" evidence="11">
    <location>
        <begin position="396"/>
        <end position="439"/>
    </location>
</feature>
<dbReference type="GO" id="GO:0005524">
    <property type="term" value="F:ATP binding"/>
    <property type="evidence" value="ECO:0007669"/>
    <property type="project" value="UniProtKB-UniRule"/>
</dbReference>
<comment type="catalytic activity">
    <reaction evidence="8">
        <text>L-threonyl-[protein] + ATP = O-phospho-L-threonyl-[protein] + ADP + H(+)</text>
        <dbReference type="Rhea" id="RHEA:46608"/>
        <dbReference type="Rhea" id="RHEA-COMP:11060"/>
        <dbReference type="Rhea" id="RHEA-COMP:11605"/>
        <dbReference type="ChEBI" id="CHEBI:15378"/>
        <dbReference type="ChEBI" id="CHEBI:30013"/>
        <dbReference type="ChEBI" id="CHEBI:30616"/>
        <dbReference type="ChEBI" id="CHEBI:61977"/>
        <dbReference type="ChEBI" id="CHEBI:456216"/>
        <dbReference type="EC" id="2.7.11.25"/>
    </reaction>
</comment>
<feature type="domain" description="Ras-associating" evidence="14">
    <location>
        <begin position="292"/>
        <end position="379"/>
    </location>
</feature>
<dbReference type="InterPro" id="IPR029071">
    <property type="entry name" value="Ubiquitin-like_domsf"/>
</dbReference>
<evidence type="ECO:0000256" key="6">
    <source>
        <dbReference type="ARBA" id="ARBA00022777"/>
    </source>
</evidence>
<gene>
    <name evidence="15" type="ORF">BCR42DRAFT_349698</name>
</gene>
<evidence type="ECO:0000259" key="12">
    <source>
        <dbReference type="PROSITE" id="PS50011"/>
    </source>
</evidence>
<dbReference type="Gene3D" id="1.10.150.50">
    <property type="entry name" value="Transcription Factor, Ets-1"/>
    <property type="match status" value="1"/>
</dbReference>
<dbReference type="SMART" id="SM00220">
    <property type="entry name" value="S_TKc"/>
    <property type="match status" value="1"/>
</dbReference>
<dbReference type="PANTHER" id="PTHR11584">
    <property type="entry name" value="SERINE/THREONINE PROTEIN KINASE"/>
    <property type="match status" value="1"/>
</dbReference>
<protein>
    <recommendedName>
        <fullName evidence="2">mitogen-activated protein kinase kinase kinase</fullName>
        <ecNumber evidence="2">2.7.11.25</ecNumber>
    </recommendedName>
</protein>
<feature type="compositionally biased region" description="Polar residues" evidence="11">
    <location>
        <begin position="558"/>
        <end position="568"/>
    </location>
</feature>
<evidence type="ECO:0000256" key="2">
    <source>
        <dbReference type="ARBA" id="ARBA00012406"/>
    </source>
</evidence>
<dbReference type="SMART" id="SM00454">
    <property type="entry name" value="SAM"/>
    <property type="match status" value="1"/>
</dbReference>
<dbReference type="PROSITE" id="PS50200">
    <property type="entry name" value="RA"/>
    <property type="match status" value="1"/>
</dbReference>
<reference evidence="15 16" key="1">
    <citation type="submission" date="2016-07" db="EMBL/GenBank/DDBJ databases">
        <title>Pervasive Adenine N6-methylation of Active Genes in Fungi.</title>
        <authorList>
            <consortium name="DOE Joint Genome Institute"/>
            <person name="Mondo S.J."/>
            <person name="Dannebaum R.O."/>
            <person name="Kuo R.C."/>
            <person name="Labutti K."/>
            <person name="Haridas S."/>
            <person name="Kuo A."/>
            <person name="Salamov A."/>
            <person name="Ahrendt S.R."/>
            <person name="Lipzen A."/>
            <person name="Sullivan W."/>
            <person name="Andreopoulos W.B."/>
            <person name="Clum A."/>
            <person name="Lindquist E."/>
            <person name="Daum C."/>
            <person name="Ramamoorthy G.K."/>
            <person name="Gryganskyi A."/>
            <person name="Culley D."/>
            <person name="Magnuson J.K."/>
            <person name="James T.Y."/>
            <person name="O'Malley M.A."/>
            <person name="Stajich J.E."/>
            <person name="Spatafora J.W."/>
            <person name="Visel A."/>
            <person name="Grigoriev I.V."/>
        </authorList>
    </citation>
    <scope>NUCLEOTIDE SEQUENCE [LARGE SCALE GENOMIC DNA]</scope>
    <source>
        <strain evidence="15 16">NRRL 1336</strain>
    </source>
</reference>
<evidence type="ECO:0000256" key="11">
    <source>
        <dbReference type="SAM" id="MobiDB-lite"/>
    </source>
</evidence>
<dbReference type="SUPFAM" id="SSF56112">
    <property type="entry name" value="Protein kinase-like (PK-like)"/>
    <property type="match status" value="1"/>
</dbReference>
<feature type="compositionally biased region" description="Low complexity" evidence="11">
    <location>
        <begin position="1"/>
        <end position="23"/>
    </location>
</feature>
<keyword evidence="4" id="KW-0808">Transferase</keyword>
<feature type="region of interest" description="Disordered" evidence="11">
    <location>
        <begin position="598"/>
        <end position="769"/>
    </location>
</feature>
<dbReference type="InterPro" id="IPR001660">
    <property type="entry name" value="SAM"/>
</dbReference>
<keyword evidence="16" id="KW-1185">Reference proteome</keyword>
<dbReference type="PROSITE" id="PS50105">
    <property type="entry name" value="SAM_DOMAIN"/>
    <property type="match status" value="1"/>
</dbReference>
<organism evidence="15 16">
    <name type="scientific">Absidia repens</name>
    <dbReference type="NCBI Taxonomy" id="90262"/>
    <lineage>
        <taxon>Eukaryota</taxon>
        <taxon>Fungi</taxon>
        <taxon>Fungi incertae sedis</taxon>
        <taxon>Mucoromycota</taxon>
        <taxon>Mucoromycotina</taxon>
        <taxon>Mucoromycetes</taxon>
        <taxon>Mucorales</taxon>
        <taxon>Cunninghamellaceae</taxon>
        <taxon>Absidia</taxon>
    </lineage>
</organism>
<dbReference type="Pfam" id="PF14847">
    <property type="entry name" value="Ras_bdg_2"/>
    <property type="match status" value="1"/>
</dbReference>
<dbReference type="InterPro" id="IPR011009">
    <property type="entry name" value="Kinase-like_dom_sf"/>
</dbReference>
<feature type="domain" description="Protein kinase" evidence="12">
    <location>
        <begin position="781"/>
        <end position="1047"/>
    </location>
</feature>
<dbReference type="InterPro" id="IPR000159">
    <property type="entry name" value="RA_dom"/>
</dbReference>
<feature type="compositionally biased region" description="Polar residues" evidence="11">
    <location>
        <begin position="625"/>
        <end position="637"/>
    </location>
</feature>
<dbReference type="EMBL" id="MCGE01000008">
    <property type="protein sequence ID" value="ORZ18958.1"/>
    <property type="molecule type" value="Genomic_DNA"/>
</dbReference>
<feature type="compositionally biased region" description="Basic and acidic residues" evidence="11">
    <location>
        <begin position="638"/>
        <end position="653"/>
    </location>
</feature>
<evidence type="ECO:0000313" key="15">
    <source>
        <dbReference type="EMBL" id="ORZ18958.1"/>
    </source>
</evidence>
<feature type="compositionally biased region" description="Polar residues" evidence="11">
    <location>
        <begin position="25"/>
        <end position="40"/>
    </location>
</feature>
<dbReference type="PROSITE" id="PS00107">
    <property type="entry name" value="PROTEIN_KINASE_ATP"/>
    <property type="match status" value="1"/>
</dbReference>
<feature type="region of interest" description="Disordered" evidence="11">
    <location>
        <begin position="190"/>
        <end position="278"/>
    </location>
</feature>
<keyword evidence="3" id="KW-0723">Serine/threonine-protein kinase</keyword>
<feature type="region of interest" description="Disordered" evidence="11">
    <location>
        <begin position="555"/>
        <end position="585"/>
    </location>
</feature>
<evidence type="ECO:0000259" key="14">
    <source>
        <dbReference type="PROSITE" id="PS50200"/>
    </source>
</evidence>
<evidence type="ECO:0000313" key="16">
    <source>
        <dbReference type="Proteomes" id="UP000193560"/>
    </source>
</evidence>
<dbReference type="InterPro" id="IPR013761">
    <property type="entry name" value="SAM/pointed_sf"/>
</dbReference>
<dbReference type="FunFam" id="3.30.200.20:FF:000387">
    <property type="entry name" value="Serine/threonine-protein kinase STE11"/>
    <property type="match status" value="1"/>
</dbReference>